<evidence type="ECO:0000256" key="4">
    <source>
        <dbReference type="ARBA" id="ARBA00022701"/>
    </source>
</evidence>
<dbReference type="EMBL" id="UYJE01002740">
    <property type="protein sequence ID" value="VDI13220.1"/>
    <property type="molecule type" value="Genomic_DNA"/>
</dbReference>
<dbReference type="SUPFAM" id="SSF47391">
    <property type="entry name" value="Dimerization-anchoring domain of cAMP-dependent PK regulatory subunit"/>
    <property type="match status" value="1"/>
</dbReference>
<name>A0A8B6D1K1_MYTGA</name>
<organism evidence="9 10">
    <name type="scientific">Mytilus galloprovincialis</name>
    <name type="common">Mediterranean mussel</name>
    <dbReference type="NCBI Taxonomy" id="29158"/>
    <lineage>
        <taxon>Eukaryota</taxon>
        <taxon>Metazoa</taxon>
        <taxon>Spiralia</taxon>
        <taxon>Lophotrochozoa</taxon>
        <taxon>Mollusca</taxon>
        <taxon>Bivalvia</taxon>
        <taxon>Autobranchia</taxon>
        <taxon>Pteriomorphia</taxon>
        <taxon>Mytilida</taxon>
        <taxon>Mytiloidea</taxon>
        <taxon>Mytilidae</taxon>
        <taxon>Mytilinae</taxon>
        <taxon>Mytilus</taxon>
    </lineage>
</organism>
<evidence type="ECO:0000256" key="1">
    <source>
        <dbReference type="ARBA" id="ARBA00004607"/>
    </source>
</evidence>
<evidence type="ECO:0000256" key="5">
    <source>
        <dbReference type="ARBA" id="ARBA00023212"/>
    </source>
</evidence>
<proteinExistence type="inferred from homology"/>
<dbReference type="Proteomes" id="UP000596742">
    <property type="component" value="Unassembled WGS sequence"/>
</dbReference>
<comment type="subcellular location">
    <subcellularLocation>
        <location evidence="1">Cytoplasm</location>
        <location evidence="1">Cytoskeleton</location>
        <location evidence="1">Microtubule organizing center</location>
        <location evidence="1">Centrosome</location>
        <location evidence="1">Centriolar satellite</location>
    </subcellularLocation>
</comment>
<reference evidence="9" key="1">
    <citation type="submission" date="2018-11" db="EMBL/GenBank/DDBJ databases">
        <authorList>
            <person name="Alioto T."/>
            <person name="Alioto T."/>
        </authorList>
    </citation>
    <scope>NUCLEOTIDE SEQUENCE</scope>
</reference>
<dbReference type="PANTHER" id="PTHR34252">
    <property type="entry name" value="UPF0705 PROTEIN C11ORF49"/>
    <property type="match status" value="1"/>
</dbReference>
<dbReference type="InterPro" id="IPR038968">
    <property type="entry name" value="CSTPP1"/>
</dbReference>
<dbReference type="Gene3D" id="1.20.890.10">
    <property type="entry name" value="cAMP-dependent protein kinase regulatory subunit, dimerization-anchoring domain"/>
    <property type="match status" value="1"/>
</dbReference>
<keyword evidence="5" id="KW-0206">Cytoskeleton</keyword>
<protein>
    <recommendedName>
        <fullName evidence="7">Centriolar satellite-associated tubulin polyglutamylase complex regulator 1</fullName>
    </recommendedName>
</protein>
<evidence type="ECO:0000313" key="10">
    <source>
        <dbReference type="Proteomes" id="UP000596742"/>
    </source>
</evidence>
<evidence type="ECO:0000256" key="3">
    <source>
        <dbReference type="ARBA" id="ARBA00022553"/>
    </source>
</evidence>
<dbReference type="GO" id="GO:0034451">
    <property type="term" value="C:centriolar satellite"/>
    <property type="evidence" value="ECO:0007669"/>
    <property type="project" value="UniProtKB-SubCell"/>
</dbReference>
<dbReference type="OrthoDB" id="197906at2759"/>
<evidence type="ECO:0000256" key="2">
    <source>
        <dbReference type="ARBA" id="ARBA00022490"/>
    </source>
</evidence>
<gene>
    <name evidence="9" type="ORF">MGAL_10B067417</name>
</gene>
<dbReference type="AlphaFoldDB" id="A0A8B6D1K1"/>
<evidence type="ECO:0000313" key="9">
    <source>
        <dbReference type="EMBL" id="VDI13220.1"/>
    </source>
</evidence>
<keyword evidence="3" id="KW-0597">Phosphoprotein</keyword>
<comment type="function">
    <text evidence="8">Regulator of the tubulin polyglutamylase complex (TPGC) that controls cytoskeletal organization, nuclear shape, and cilium disassembly by balancing microtubule and actin assembly. Regulates the assembly and stability of the TPGC and thereby modulates polyglutamylation of the microtubule, which antagonizes MAP4 binding.</text>
</comment>
<keyword evidence="2" id="KW-0963">Cytoplasm</keyword>
<dbReference type="GO" id="GO:0005874">
    <property type="term" value="C:microtubule"/>
    <property type="evidence" value="ECO:0007669"/>
    <property type="project" value="UniProtKB-KW"/>
</dbReference>
<accession>A0A8B6D1K1</accession>
<comment type="similarity">
    <text evidence="6">Belongs to the CSTPP1 family.</text>
</comment>
<keyword evidence="10" id="KW-1185">Reference proteome</keyword>
<dbReference type="CDD" id="cd22959">
    <property type="entry name" value="DD_C11orf49"/>
    <property type="match status" value="1"/>
</dbReference>
<sequence>MSAEDRFSMSAEKYLAKHNILIYFEDSIAQLLEHREENPKLNSIKFLSEYFNALRDGNHTMFREYSFVHVTSHNRASFVRLFWKCYRQIGKKGDLLSVNEYHSLLTLLCPDFPFEIVQKTARIILLDDAMDCLISFSDFIYAFQIQFYYEEFIEKVHDQYQSLIQTQRSPRDPVVVPSGTDDTSIHQNSHHPADGVNHTLQYFRAVFPLCDRSNYSTPPANSLKEILFNVPRVSFYGFLMAMAKSESINDHIGRLPTKSELLEGADSELTTPTIRLKNVSSKDFNTRTYKLVTTHTLSKERQDIRCAWNPPSLKEKKTQRRKIHLWKKIDETALRSATTEFATQFSCSEFQNLDQMWQAFKEGVTSLIDTHIPSKMSSSKHTHPWVNTQTRRLSRRKARAYRRANTTKNLKDCMGTL</sequence>
<evidence type="ECO:0000256" key="8">
    <source>
        <dbReference type="ARBA" id="ARBA00045673"/>
    </source>
</evidence>
<keyword evidence="4" id="KW-0493">Microtubule</keyword>
<evidence type="ECO:0000256" key="7">
    <source>
        <dbReference type="ARBA" id="ARBA00033769"/>
    </source>
</evidence>
<dbReference type="PANTHER" id="PTHR34252:SF1">
    <property type="entry name" value="CENTRIOLAR SATELLITE-ASSOCIATED TUBULIN POLYGLUTAMYLASE COMPLEX REGULATOR 1"/>
    <property type="match status" value="1"/>
</dbReference>
<evidence type="ECO:0000256" key="6">
    <source>
        <dbReference type="ARBA" id="ARBA00033750"/>
    </source>
</evidence>
<comment type="caution">
    <text evidence="9">The sequence shown here is derived from an EMBL/GenBank/DDBJ whole genome shotgun (WGS) entry which is preliminary data.</text>
</comment>